<dbReference type="Gene3D" id="1.10.10.10">
    <property type="entry name" value="Winged helix-like DNA-binding domain superfamily/Winged helix DNA-binding domain"/>
    <property type="match status" value="1"/>
</dbReference>
<dbReference type="Pfam" id="PF01638">
    <property type="entry name" value="HxlR"/>
    <property type="match status" value="1"/>
</dbReference>
<dbReference type="OrthoDB" id="9792527at2"/>
<comment type="caution">
    <text evidence="5">The sequence shown here is derived from an EMBL/GenBank/DDBJ whole genome shotgun (WGS) entry which is preliminary data.</text>
</comment>
<protein>
    <submittedName>
        <fullName evidence="5">Helix-turn-helix transcriptional regulator</fullName>
    </submittedName>
</protein>
<keyword evidence="3" id="KW-0804">Transcription</keyword>
<dbReference type="PROSITE" id="PS51118">
    <property type="entry name" value="HTH_HXLR"/>
    <property type="match status" value="1"/>
</dbReference>
<reference evidence="5 6" key="2">
    <citation type="submission" date="2019-08" db="EMBL/GenBank/DDBJ databases">
        <title>Jejuicoccus antrihumi gen. nov., sp. nov., a new member of the family Dermacoccaceae isolated from a cave.</title>
        <authorList>
            <person name="Schumann P."/>
            <person name="Kim I.S."/>
        </authorList>
    </citation>
    <scope>NUCLEOTIDE SEQUENCE [LARGE SCALE GENOMIC DNA]</scope>
    <source>
        <strain evidence="5 6">C5-26</strain>
    </source>
</reference>
<dbReference type="InterPro" id="IPR002577">
    <property type="entry name" value="HTH_HxlR"/>
</dbReference>
<feature type="domain" description="HTH hxlR-type" evidence="4">
    <location>
        <begin position="18"/>
        <end position="115"/>
    </location>
</feature>
<dbReference type="EMBL" id="VCQV01000034">
    <property type="protein sequence ID" value="TWP33878.1"/>
    <property type="molecule type" value="Genomic_DNA"/>
</dbReference>
<keyword evidence="1" id="KW-0805">Transcription regulation</keyword>
<dbReference type="RefSeq" id="WP_146319556.1">
    <property type="nucleotide sequence ID" value="NZ_VCQV01000034.1"/>
</dbReference>
<accession>A0A563DUE4</accession>
<evidence type="ECO:0000256" key="1">
    <source>
        <dbReference type="ARBA" id="ARBA00023015"/>
    </source>
</evidence>
<dbReference type="PANTHER" id="PTHR33204">
    <property type="entry name" value="TRANSCRIPTIONAL REGULATOR, MARR FAMILY"/>
    <property type="match status" value="1"/>
</dbReference>
<sequence>MSAQHSPLVSVDVPGRPCSVAAALDLVGDRWSLLAVREVTFGNRRFSQIARNTGAPRDRLAARLKELVQIGILERRRYQDSPPRSDYHLTQAGRELAPVLRTLLEWGDKWAVHDAPLTLMHRDHELRSQVVCATCGEVVHARDVDRTVHAEGWDLAGPV</sequence>
<dbReference type="InterPro" id="IPR036390">
    <property type="entry name" value="WH_DNA-bd_sf"/>
</dbReference>
<keyword evidence="2" id="KW-0238">DNA-binding</keyword>
<name>A0A563DUE4_9MICO</name>
<evidence type="ECO:0000313" key="5">
    <source>
        <dbReference type="EMBL" id="TWP33878.1"/>
    </source>
</evidence>
<keyword evidence="6" id="KW-1185">Reference proteome</keyword>
<dbReference type="Proteomes" id="UP000320244">
    <property type="component" value="Unassembled WGS sequence"/>
</dbReference>
<dbReference type="InterPro" id="IPR036388">
    <property type="entry name" value="WH-like_DNA-bd_sf"/>
</dbReference>
<evidence type="ECO:0000259" key="4">
    <source>
        <dbReference type="PROSITE" id="PS51118"/>
    </source>
</evidence>
<reference evidence="5 6" key="1">
    <citation type="submission" date="2019-05" db="EMBL/GenBank/DDBJ databases">
        <authorList>
            <person name="Lee S.D."/>
        </authorList>
    </citation>
    <scope>NUCLEOTIDE SEQUENCE [LARGE SCALE GENOMIC DNA]</scope>
    <source>
        <strain evidence="5 6">C5-26</strain>
    </source>
</reference>
<dbReference type="SUPFAM" id="SSF46785">
    <property type="entry name" value="Winged helix' DNA-binding domain"/>
    <property type="match status" value="1"/>
</dbReference>
<evidence type="ECO:0000256" key="3">
    <source>
        <dbReference type="ARBA" id="ARBA00023163"/>
    </source>
</evidence>
<proteinExistence type="predicted"/>
<dbReference type="PANTHER" id="PTHR33204:SF18">
    <property type="entry name" value="TRANSCRIPTIONAL REGULATORY PROTEIN"/>
    <property type="match status" value="1"/>
</dbReference>
<gene>
    <name evidence="5" type="ORF">FGL98_19380</name>
</gene>
<organism evidence="5 6">
    <name type="scientific">Leekyejoonella antrihumi</name>
    <dbReference type="NCBI Taxonomy" id="1660198"/>
    <lineage>
        <taxon>Bacteria</taxon>
        <taxon>Bacillati</taxon>
        <taxon>Actinomycetota</taxon>
        <taxon>Actinomycetes</taxon>
        <taxon>Micrococcales</taxon>
        <taxon>Dermacoccaceae</taxon>
        <taxon>Leekyejoonella</taxon>
    </lineage>
</organism>
<evidence type="ECO:0000256" key="2">
    <source>
        <dbReference type="ARBA" id="ARBA00023125"/>
    </source>
</evidence>
<dbReference type="AlphaFoldDB" id="A0A563DUE4"/>
<dbReference type="GO" id="GO:0003677">
    <property type="term" value="F:DNA binding"/>
    <property type="evidence" value="ECO:0007669"/>
    <property type="project" value="UniProtKB-KW"/>
</dbReference>
<evidence type="ECO:0000313" key="6">
    <source>
        <dbReference type="Proteomes" id="UP000320244"/>
    </source>
</evidence>